<dbReference type="EMBL" id="GG657757">
    <property type="protein sequence ID" value="EFL36344.1"/>
    <property type="molecule type" value="Genomic_DNA"/>
</dbReference>
<organism evidence="2 3">
    <name type="scientific">Streptomyces viridochromogenes (strain DSM 40736 / JCM 4977 / BCRC 1201 / Tue 494)</name>
    <dbReference type="NCBI Taxonomy" id="591159"/>
    <lineage>
        <taxon>Bacteria</taxon>
        <taxon>Bacillati</taxon>
        <taxon>Actinomycetota</taxon>
        <taxon>Actinomycetes</taxon>
        <taxon>Kitasatosporales</taxon>
        <taxon>Streptomycetaceae</taxon>
        <taxon>Streptomyces</taxon>
    </lineage>
</organism>
<dbReference type="AlphaFoldDB" id="D9X8U1"/>
<dbReference type="HOGENOM" id="CLU_2345575_0_0_11"/>
<dbReference type="Proteomes" id="UP000004184">
    <property type="component" value="Unassembled WGS sequence"/>
</dbReference>
<evidence type="ECO:0000313" key="2">
    <source>
        <dbReference type="EMBL" id="EFL36344.1"/>
    </source>
</evidence>
<accession>D9X8U1</accession>
<keyword evidence="3" id="KW-1185">Reference proteome</keyword>
<sequence length="97" mass="10394">MIFSHGGLCNVGRDQAPSLRTGVDSKERRRGQTLTSQHVRRRGRPGKPEGMNAGRTPSAAAIDLPDCPKSAGRRRGEGWRSGALRSVTEPVTGSTAR</sequence>
<proteinExistence type="predicted"/>
<name>D9X8U1_STRVT</name>
<gene>
    <name evidence="2" type="ORF">SSQG_06863</name>
</gene>
<evidence type="ECO:0000256" key="1">
    <source>
        <dbReference type="SAM" id="MobiDB-lite"/>
    </source>
</evidence>
<evidence type="ECO:0000313" key="3">
    <source>
        <dbReference type="Proteomes" id="UP000004184"/>
    </source>
</evidence>
<reference evidence="3" key="1">
    <citation type="submission" date="2009-02" db="EMBL/GenBank/DDBJ databases">
        <title>Annotation of Streptomyces viridochromogenes strain DSM 40736.</title>
        <authorList>
            <consortium name="The Broad Institute Genome Sequencing Platform"/>
            <consortium name="Broad Institute Microbial Sequencing Center"/>
            <person name="Fischbach M."/>
            <person name="Godfrey P."/>
            <person name="Ward D."/>
            <person name="Young S."/>
            <person name="Zeng Q."/>
            <person name="Koehrsen M."/>
            <person name="Alvarado L."/>
            <person name="Berlin A.M."/>
            <person name="Bochicchio J."/>
            <person name="Borenstein D."/>
            <person name="Chapman S.B."/>
            <person name="Chen Z."/>
            <person name="Engels R."/>
            <person name="Freedman E."/>
            <person name="Gellesch M."/>
            <person name="Goldberg J."/>
            <person name="Griggs A."/>
            <person name="Gujja S."/>
            <person name="Heilman E.R."/>
            <person name="Heiman D.I."/>
            <person name="Hepburn T.A."/>
            <person name="Howarth C."/>
            <person name="Jen D."/>
            <person name="Larson L."/>
            <person name="Lewis B."/>
            <person name="Mehta T."/>
            <person name="Park D."/>
            <person name="Pearson M."/>
            <person name="Richards J."/>
            <person name="Roberts A."/>
            <person name="Saif S."/>
            <person name="Shea T.D."/>
            <person name="Shenoy N."/>
            <person name="Sisk P."/>
            <person name="Stolte C."/>
            <person name="Sykes S.N."/>
            <person name="Thomson T."/>
            <person name="Walk T."/>
            <person name="White J."/>
            <person name="Yandava C."/>
            <person name="Straight P."/>
            <person name="Clardy J."/>
            <person name="Hung D."/>
            <person name="Kolter R."/>
            <person name="Mekalanos J."/>
            <person name="Walker S."/>
            <person name="Walsh C.T."/>
            <person name="Wieland-Brown L.C."/>
            <person name="Haas B."/>
            <person name="Nusbaum C."/>
            <person name="Birren B."/>
        </authorList>
    </citation>
    <scope>NUCLEOTIDE SEQUENCE [LARGE SCALE GENOMIC DNA]</scope>
    <source>
        <strain evidence="3">DSM 40736 / JCM 4977 / BCRC 1201 / Tue 494</strain>
    </source>
</reference>
<protein>
    <submittedName>
        <fullName evidence="2">Predicted protein</fullName>
    </submittedName>
</protein>
<feature type="region of interest" description="Disordered" evidence="1">
    <location>
        <begin position="1"/>
        <end position="97"/>
    </location>
</feature>